<feature type="compositionally biased region" description="Acidic residues" evidence="9">
    <location>
        <begin position="181"/>
        <end position="194"/>
    </location>
</feature>
<dbReference type="InterPro" id="IPR039431">
    <property type="entry name" value="Vta1/CALS_N"/>
</dbReference>
<reference evidence="12 13" key="1">
    <citation type="submission" date="2014-03" db="EMBL/GenBank/DDBJ databases">
        <title>The genome of Kluyveromyces dobzhanskii.</title>
        <authorList>
            <person name="Nystedt B."/>
            <person name="Astrom S."/>
        </authorList>
    </citation>
    <scope>NUCLEOTIDE SEQUENCE [LARGE SCALE GENOMIC DNA]</scope>
    <source>
        <strain evidence="12 13">CBS 2104</strain>
    </source>
</reference>
<dbReference type="InterPro" id="IPR023175">
    <property type="entry name" value="Vta1/CALS_N_sf"/>
</dbReference>
<feature type="compositionally biased region" description="Basic and acidic residues" evidence="9">
    <location>
        <begin position="195"/>
        <end position="209"/>
    </location>
</feature>
<dbReference type="GO" id="GO:0010008">
    <property type="term" value="C:endosome membrane"/>
    <property type="evidence" value="ECO:0007669"/>
    <property type="project" value="UniProtKB-SubCell"/>
</dbReference>
<gene>
    <name evidence="12" type="ORF">KLDO_g1047</name>
</gene>
<dbReference type="AlphaFoldDB" id="A0A0A8L3K0"/>
<comment type="similarity">
    <text evidence="3">Belongs to the VTA1 family.</text>
</comment>
<feature type="region of interest" description="Disordered" evidence="9">
    <location>
        <begin position="156"/>
        <end position="250"/>
    </location>
</feature>
<sequence length="316" mass="35606">MSNAVQYKRVIKLSKELATLPVISYYLKLYAAEMILNEKERDQEATQSVVSLLDDIESYKSQVNDEGTKLLLHDNEKALAFVLNLAMSIYNGILVQIQDERIDNEVGKGLWCCIELFQCCKHLWADKMDAAVKEQCDKRIKYSKYYLRKLKRGELQNQKEAEPGTPEPLLPTQAAESQSSEVEDEIPTFVEENEDPKISEHLKESKTEFEGELSPSLSSSGSVEDSNHEGASPLIAESPELPERLPSPVPVKQVLPKPVVKHDVATLKEIMSREDRIQKAQRSAKYAISALNYDDVVTAKAELLQALRLVEALESE</sequence>
<protein>
    <submittedName>
        <fullName evidence="12">WGS project CCBQ000000000 data, contig MAT</fullName>
    </submittedName>
</protein>
<dbReference type="EMBL" id="CCBQ010000018">
    <property type="protein sequence ID" value="CDO92735.1"/>
    <property type="molecule type" value="Genomic_DNA"/>
</dbReference>
<evidence type="ECO:0000259" key="11">
    <source>
        <dbReference type="Pfam" id="PF18097"/>
    </source>
</evidence>
<evidence type="ECO:0000256" key="4">
    <source>
        <dbReference type="ARBA" id="ARBA00022448"/>
    </source>
</evidence>
<evidence type="ECO:0000256" key="9">
    <source>
        <dbReference type="SAM" id="MobiDB-lite"/>
    </source>
</evidence>
<name>A0A0A8L3K0_9SACH</name>
<dbReference type="GO" id="GO:0015031">
    <property type="term" value="P:protein transport"/>
    <property type="evidence" value="ECO:0007669"/>
    <property type="project" value="UniProtKB-KW"/>
</dbReference>
<evidence type="ECO:0000256" key="2">
    <source>
        <dbReference type="ARBA" id="ARBA00004496"/>
    </source>
</evidence>
<organism evidence="12 13">
    <name type="scientific">Kluyveromyces dobzhanskii CBS 2104</name>
    <dbReference type="NCBI Taxonomy" id="1427455"/>
    <lineage>
        <taxon>Eukaryota</taxon>
        <taxon>Fungi</taxon>
        <taxon>Dikarya</taxon>
        <taxon>Ascomycota</taxon>
        <taxon>Saccharomycotina</taxon>
        <taxon>Saccharomycetes</taxon>
        <taxon>Saccharomycetales</taxon>
        <taxon>Saccharomycetaceae</taxon>
        <taxon>Kluyveromyces</taxon>
    </lineage>
</organism>
<dbReference type="OrthoDB" id="391137at2759"/>
<evidence type="ECO:0000256" key="8">
    <source>
        <dbReference type="ARBA" id="ARBA00023136"/>
    </source>
</evidence>
<keyword evidence="6" id="KW-0967">Endosome</keyword>
<keyword evidence="8" id="KW-0472">Membrane</keyword>
<feature type="domain" description="Vta1 C-terminal" evidence="11">
    <location>
        <begin position="274"/>
        <end position="309"/>
    </location>
</feature>
<comment type="subcellular location">
    <subcellularLocation>
        <location evidence="2">Cytoplasm</location>
    </subcellularLocation>
    <subcellularLocation>
        <location evidence="1">Endosome membrane</location>
        <topology evidence="1">Peripheral membrane protein</topology>
    </subcellularLocation>
</comment>
<evidence type="ECO:0000256" key="3">
    <source>
        <dbReference type="ARBA" id="ARBA00007895"/>
    </source>
</evidence>
<evidence type="ECO:0000256" key="5">
    <source>
        <dbReference type="ARBA" id="ARBA00022490"/>
    </source>
</evidence>
<dbReference type="PANTHER" id="PTHR46009">
    <property type="entry name" value="VACUOLAR PROTEIN SORTING-ASSOCIATED PROTEIN VTA1 HOMOLOG"/>
    <property type="match status" value="1"/>
</dbReference>
<feature type="compositionally biased region" description="Low complexity" evidence="9">
    <location>
        <begin position="212"/>
        <end position="222"/>
    </location>
</feature>
<dbReference type="PANTHER" id="PTHR46009:SF1">
    <property type="entry name" value="VACUOLAR PROTEIN SORTING-ASSOCIATED PROTEIN VTA1 HOMOLOG"/>
    <property type="match status" value="1"/>
</dbReference>
<dbReference type="Pfam" id="PF04652">
    <property type="entry name" value="Vta1"/>
    <property type="match status" value="1"/>
</dbReference>
<dbReference type="Pfam" id="PF18097">
    <property type="entry name" value="Vta1_C"/>
    <property type="match status" value="1"/>
</dbReference>
<evidence type="ECO:0000313" key="12">
    <source>
        <dbReference type="EMBL" id="CDO92735.1"/>
    </source>
</evidence>
<evidence type="ECO:0000256" key="1">
    <source>
        <dbReference type="ARBA" id="ARBA00004481"/>
    </source>
</evidence>
<evidence type="ECO:0000259" key="10">
    <source>
        <dbReference type="Pfam" id="PF04652"/>
    </source>
</evidence>
<dbReference type="GO" id="GO:0032511">
    <property type="term" value="P:late endosome to vacuole transport via multivesicular body sorting pathway"/>
    <property type="evidence" value="ECO:0007669"/>
    <property type="project" value="InterPro"/>
</dbReference>
<keyword evidence="5" id="KW-0963">Cytoplasm</keyword>
<keyword evidence="4" id="KW-0813">Transport</keyword>
<dbReference type="Proteomes" id="UP000031516">
    <property type="component" value="Unassembled WGS sequence"/>
</dbReference>
<evidence type="ECO:0000313" key="13">
    <source>
        <dbReference type="Proteomes" id="UP000031516"/>
    </source>
</evidence>
<evidence type="ECO:0000256" key="7">
    <source>
        <dbReference type="ARBA" id="ARBA00022927"/>
    </source>
</evidence>
<dbReference type="Gene3D" id="1.25.40.270">
    <property type="entry name" value="Vacuolar protein sorting-associated protein vta1"/>
    <property type="match status" value="1"/>
</dbReference>
<dbReference type="GO" id="GO:0005771">
    <property type="term" value="C:multivesicular body"/>
    <property type="evidence" value="ECO:0007669"/>
    <property type="project" value="TreeGrafter"/>
</dbReference>
<dbReference type="Gene3D" id="1.20.5.420">
    <property type="entry name" value="Immunoglobulin FC, subunit C"/>
    <property type="match status" value="1"/>
</dbReference>
<feature type="domain" description="Vta1/callose synthase N-terminal" evidence="10">
    <location>
        <begin position="8"/>
        <end position="153"/>
    </location>
</feature>
<keyword evidence="7" id="KW-0653">Protein transport</keyword>
<dbReference type="InterPro" id="IPR041212">
    <property type="entry name" value="Vta1_C"/>
</dbReference>
<evidence type="ECO:0000256" key="6">
    <source>
        <dbReference type="ARBA" id="ARBA00022753"/>
    </source>
</evidence>
<comment type="caution">
    <text evidence="12">The sequence shown here is derived from an EMBL/GenBank/DDBJ whole genome shotgun (WGS) entry which is preliminary data.</text>
</comment>
<dbReference type="InterPro" id="IPR044538">
    <property type="entry name" value="Vta1-like"/>
</dbReference>
<proteinExistence type="inferred from homology"/>
<accession>A0A0A8L3K0</accession>
<keyword evidence="13" id="KW-1185">Reference proteome</keyword>